<dbReference type="EMBL" id="JABEBT010000059">
    <property type="protein sequence ID" value="KAF7634381.1"/>
    <property type="molecule type" value="Genomic_DNA"/>
</dbReference>
<dbReference type="Proteomes" id="UP000605970">
    <property type="component" value="Unassembled WGS sequence"/>
</dbReference>
<feature type="non-terminal residue" evidence="1">
    <location>
        <position position="1"/>
    </location>
</feature>
<keyword evidence="2" id="KW-1185">Reference proteome</keyword>
<protein>
    <submittedName>
        <fullName evidence="1">Uncharacterized protein</fullName>
    </submittedName>
</protein>
<reference evidence="1" key="1">
    <citation type="journal article" date="2020" name="Ecol. Evol.">
        <title>Genome structure and content of the rice root-knot nematode (Meloidogyne graminicola).</title>
        <authorList>
            <person name="Phan N.T."/>
            <person name="Danchin E.G.J."/>
            <person name="Klopp C."/>
            <person name="Perfus-Barbeoch L."/>
            <person name="Kozlowski D.K."/>
            <person name="Koutsovoulos G.D."/>
            <person name="Lopez-Roques C."/>
            <person name="Bouchez O."/>
            <person name="Zahm M."/>
            <person name="Besnard G."/>
            <person name="Bellafiore S."/>
        </authorList>
    </citation>
    <scope>NUCLEOTIDE SEQUENCE</scope>
    <source>
        <strain evidence="1">VN-18</strain>
    </source>
</reference>
<gene>
    <name evidence="1" type="ORF">Mgra_00006236</name>
</gene>
<evidence type="ECO:0000313" key="1">
    <source>
        <dbReference type="EMBL" id="KAF7634381.1"/>
    </source>
</evidence>
<name>A0A8S9ZM44_9BILA</name>
<evidence type="ECO:0000313" key="2">
    <source>
        <dbReference type="Proteomes" id="UP000605970"/>
    </source>
</evidence>
<comment type="caution">
    <text evidence="1">The sequence shown here is derived from an EMBL/GenBank/DDBJ whole genome shotgun (WGS) entry which is preliminary data.</text>
</comment>
<accession>A0A8S9ZM44</accession>
<dbReference type="AlphaFoldDB" id="A0A8S9ZM44"/>
<proteinExistence type="predicted"/>
<sequence length="74" mass="8973">ELLAFFHLIMLRPNGPIFFFNNSDKFIFFFPFAKLYNKYLIAIFNCTPFQNRKIKINRFILIFGCSFKIFFSKI</sequence>
<organism evidence="1 2">
    <name type="scientific">Meloidogyne graminicola</name>
    <dbReference type="NCBI Taxonomy" id="189291"/>
    <lineage>
        <taxon>Eukaryota</taxon>
        <taxon>Metazoa</taxon>
        <taxon>Ecdysozoa</taxon>
        <taxon>Nematoda</taxon>
        <taxon>Chromadorea</taxon>
        <taxon>Rhabditida</taxon>
        <taxon>Tylenchina</taxon>
        <taxon>Tylenchomorpha</taxon>
        <taxon>Tylenchoidea</taxon>
        <taxon>Meloidogynidae</taxon>
        <taxon>Meloidogyninae</taxon>
        <taxon>Meloidogyne</taxon>
    </lineage>
</organism>